<reference evidence="2 3" key="1">
    <citation type="submission" date="2020-01" db="EMBL/GenBank/DDBJ databases">
        <title>Paenibacillus sp. nov., isolated from tomato rhizosphere.</title>
        <authorList>
            <person name="Weon H.-Y."/>
            <person name="Lee S.A."/>
        </authorList>
    </citation>
    <scope>NUCLEOTIDE SEQUENCE [LARGE SCALE GENOMIC DNA]</scope>
    <source>
        <strain evidence="2 3">12200R-189</strain>
    </source>
</reference>
<name>A0A6C0FWM3_9BACL</name>
<dbReference type="AlphaFoldDB" id="A0A6C0FWM3"/>
<keyword evidence="3" id="KW-1185">Reference proteome</keyword>
<accession>A0A6C0FWM3</accession>
<organism evidence="2 3">
    <name type="scientific">Paenibacillus lycopersici</name>
    <dbReference type="NCBI Taxonomy" id="2704462"/>
    <lineage>
        <taxon>Bacteria</taxon>
        <taxon>Bacillati</taxon>
        <taxon>Bacillota</taxon>
        <taxon>Bacilli</taxon>
        <taxon>Bacillales</taxon>
        <taxon>Paenibacillaceae</taxon>
        <taxon>Paenibacillus</taxon>
    </lineage>
</organism>
<dbReference type="EMBL" id="CP048209">
    <property type="protein sequence ID" value="QHT61526.1"/>
    <property type="molecule type" value="Genomic_DNA"/>
</dbReference>
<dbReference type="RefSeq" id="WP_162357965.1">
    <property type="nucleotide sequence ID" value="NZ_CP048209.1"/>
</dbReference>
<keyword evidence="1" id="KW-1133">Transmembrane helix</keyword>
<keyword evidence="1" id="KW-0812">Transmembrane</keyword>
<evidence type="ECO:0000256" key="1">
    <source>
        <dbReference type="SAM" id="Phobius"/>
    </source>
</evidence>
<evidence type="ECO:0000313" key="2">
    <source>
        <dbReference type="EMBL" id="QHT61526.1"/>
    </source>
</evidence>
<proteinExistence type="predicted"/>
<dbReference type="KEGG" id="plyc:GXP70_17170"/>
<evidence type="ECO:0000313" key="3">
    <source>
        <dbReference type="Proteomes" id="UP000476064"/>
    </source>
</evidence>
<feature type="transmembrane region" description="Helical" evidence="1">
    <location>
        <begin position="70"/>
        <end position="89"/>
    </location>
</feature>
<sequence>MTVALTDWMLYSMWIVMGAMGLNFLLGLYKSLKASTFSSDLITTYLKDLVMLVLPMFMLAGFTVLDHTGWIMETAYYIAAFGIVVKYVMDLKNKL</sequence>
<feature type="transmembrane region" description="Helical" evidence="1">
    <location>
        <begin position="44"/>
        <end position="64"/>
    </location>
</feature>
<protein>
    <submittedName>
        <fullName evidence="2">Uncharacterized protein</fullName>
    </submittedName>
</protein>
<feature type="transmembrane region" description="Helical" evidence="1">
    <location>
        <begin position="12"/>
        <end position="32"/>
    </location>
</feature>
<keyword evidence="1" id="KW-0472">Membrane</keyword>
<gene>
    <name evidence="2" type="ORF">GXP70_17170</name>
</gene>
<dbReference type="Proteomes" id="UP000476064">
    <property type="component" value="Chromosome"/>
</dbReference>